<dbReference type="Gene3D" id="3.30.420.40">
    <property type="match status" value="2"/>
</dbReference>
<comment type="caution">
    <text evidence="3">The sequence shown here is derived from an EMBL/GenBank/DDBJ whole genome shotgun (WGS) entry which is preliminary data.</text>
</comment>
<accession>A0ABU8NCX3</accession>
<organism evidence="3 4">
    <name type="scientific">Actinomycetospora aeridis</name>
    <dbReference type="NCBI Taxonomy" id="3129231"/>
    <lineage>
        <taxon>Bacteria</taxon>
        <taxon>Bacillati</taxon>
        <taxon>Actinomycetota</taxon>
        <taxon>Actinomycetes</taxon>
        <taxon>Pseudonocardiales</taxon>
        <taxon>Pseudonocardiaceae</taxon>
        <taxon>Actinomycetospora</taxon>
    </lineage>
</organism>
<dbReference type="InterPro" id="IPR043129">
    <property type="entry name" value="ATPase_NBD"/>
</dbReference>
<proteinExistence type="inferred from homology"/>
<dbReference type="Pfam" id="PF00480">
    <property type="entry name" value="ROK"/>
    <property type="match status" value="1"/>
</dbReference>
<evidence type="ECO:0000256" key="1">
    <source>
        <dbReference type="ARBA" id="ARBA00006479"/>
    </source>
</evidence>
<dbReference type="EMBL" id="JBBEGL010000008">
    <property type="protein sequence ID" value="MEJ2889829.1"/>
    <property type="molecule type" value="Genomic_DNA"/>
</dbReference>
<dbReference type="InterPro" id="IPR036390">
    <property type="entry name" value="WH_DNA-bd_sf"/>
</dbReference>
<evidence type="ECO:0000313" key="3">
    <source>
        <dbReference type="EMBL" id="MEJ2889829.1"/>
    </source>
</evidence>
<dbReference type="Proteomes" id="UP001370100">
    <property type="component" value="Unassembled WGS sequence"/>
</dbReference>
<dbReference type="InterPro" id="IPR036388">
    <property type="entry name" value="WH-like_DNA-bd_sf"/>
</dbReference>
<protein>
    <submittedName>
        <fullName evidence="3">ROK family transcriptional regulator</fullName>
    </submittedName>
</protein>
<evidence type="ECO:0000313" key="4">
    <source>
        <dbReference type="Proteomes" id="UP001370100"/>
    </source>
</evidence>
<feature type="compositionally biased region" description="Low complexity" evidence="2">
    <location>
        <begin position="8"/>
        <end position="23"/>
    </location>
</feature>
<comment type="similarity">
    <text evidence="1">Belongs to the ROK (NagC/XylR) family.</text>
</comment>
<keyword evidence="4" id="KW-1185">Reference proteome</keyword>
<dbReference type="PANTHER" id="PTHR18964:SF149">
    <property type="entry name" value="BIFUNCTIONAL UDP-N-ACETYLGLUCOSAMINE 2-EPIMERASE_N-ACETYLMANNOSAMINE KINASE"/>
    <property type="match status" value="1"/>
</dbReference>
<dbReference type="Gene3D" id="1.10.10.10">
    <property type="entry name" value="Winged helix-like DNA-binding domain superfamily/Winged helix DNA-binding domain"/>
    <property type="match status" value="1"/>
</dbReference>
<dbReference type="InterPro" id="IPR000600">
    <property type="entry name" value="ROK"/>
</dbReference>
<dbReference type="RefSeq" id="WP_337717782.1">
    <property type="nucleotide sequence ID" value="NZ_JBBEGL010000008.1"/>
</dbReference>
<evidence type="ECO:0000256" key="2">
    <source>
        <dbReference type="SAM" id="MobiDB-lite"/>
    </source>
</evidence>
<name>A0ABU8NCX3_9PSEU</name>
<reference evidence="3 4" key="1">
    <citation type="submission" date="2024-03" db="EMBL/GenBank/DDBJ databases">
        <title>Actinomycetospora sp. OC33-EN06, a novel actinomycete isolated from wild orchid (Aerides multiflora).</title>
        <authorList>
            <person name="Suriyachadkun C."/>
        </authorList>
    </citation>
    <scope>NUCLEOTIDE SEQUENCE [LARGE SCALE GENOMIC DNA]</scope>
    <source>
        <strain evidence="3 4">OC33-EN06</strain>
    </source>
</reference>
<dbReference type="PANTHER" id="PTHR18964">
    <property type="entry name" value="ROK (REPRESSOR, ORF, KINASE) FAMILY"/>
    <property type="match status" value="1"/>
</dbReference>
<sequence>MTVLLPGAPATTQATTQATAPAPTDVPRRSAATASAVLRAVLDHGPVARSTVGEVTGLSPAAVSRQLSTMTELGLVRDHRVPRLRSTVGRPHVPVDIDTGHQVIAGIHVAVPHATLVLMDLRGRVVAEERRRHAPGHTPGGLLAGLGDAMAHFLDRHAGGRRPLGVGFATGGHVDPGRGTVVTHPQLGWHELAVGAALEDRLGLPVRVESHARALARAEQLIGAHRERARTSQVALFVGNVVDAAIATNGSVHQGPGAAAGDVRHLPVGSETGCACGRAGCFEATVTEQAVAVRAVECGHLPVPRFADVLAALEAGAPWAERLFAERARAVGRVAALLLDLINPEIVVVTESGIARRPDLIGEVRAEVARCSHVGADPARAVVPGTFGPRALAVAGGSVLLHDVYTDPGDLPARTSFPSSEN</sequence>
<gene>
    <name evidence="3" type="ORF">WCD41_25450</name>
</gene>
<feature type="region of interest" description="Disordered" evidence="2">
    <location>
        <begin position="1"/>
        <end position="28"/>
    </location>
</feature>
<dbReference type="SUPFAM" id="SSF53067">
    <property type="entry name" value="Actin-like ATPase domain"/>
    <property type="match status" value="1"/>
</dbReference>
<dbReference type="SUPFAM" id="SSF46785">
    <property type="entry name" value="Winged helix' DNA-binding domain"/>
    <property type="match status" value="1"/>
</dbReference>